<keyword evidence="1" id="KW-0539">Nucleus</keyword>
<dbReference type="InterPro" id="IPR050851">
    <property type="entry name" value="mRNA_Cap_2O-Ribose_MeTrfase"/>
</dbReference>
<comment type="subcellular location">
    <subcellularLocation>
        <location evidence="1">Nucleus</location>
    </subcellularLocation>
</comment>
<feature type="domain" description="RrmJ-type SAM-dependent 2'-O-MTase" evidence="4">
    <location>
        <begin position="206"/>
        <end position="419"/>
    </location>
</feature>
<reference evidence="6" key="1">
    <citation type="submission" date="2025-08" db="UniProtKB">
        <authorList>
            <consortium name="RefSeq"/>
        </authorList>
    </citation>
    <scope>IDENTIFICATION</scope>
</reference>
<dbReference type="EC" id="2.1.1.57" evidence="1"/>
<organism evidence="5 6">
    <name type="scientific">Drosophila suzukii</name>
    <name type="common">Spotted-wing drosophila fruit fly</name>
    <dbReference type="NCBI Taxonomy" id="28584"/>
    <lineage>
        <taxon>Eukaryota</taxon>
        <taxon>Metazoa</taxon>
        <taxon>Ecdysozoa</taxon>
        <taxon>Arthropoda</taxon>
        <taxon>Hexapoda</taxon>
        <taxon>Insecta</taxon>
        <taxon>Pterygota</taxon>
        <taxon>Neoptera</taxon>
        <taxon>Endopterygota</taxon>
        <taxon>Diptera</taxon>
        <taxon>Brachycera</taxon>
        <taxon>Muscomorpha</taxon>
        <taxon>Ephydroidea</taxon>
        <taxon>Drosophilidae</taxon>
        <taxon>Drosophila</taxon>
        <taxon>Sophophora</taxon>
    </lineage>
</organism>
<feature type="region of interest" description="Disordered" evidence="2">
    <location>
        <begin position="14"/>
        <end position="54"/>
    </location>
</feature>
<keyword evidence="1" id="KW-0808">Transferase</keyword>
<accession>A0AB39ZUN0</accession>
<dbReference type="RefSeq" id="XP_016942456.3">
    <property type="nucleotide sequence ID" value="XM_017086967.4"/>
</dbReference>
<evidence type="ECO:0000313" key="5">
    <source>
        <dbReference type="Proteomes" id="UP001652628"/>
    </source>
</evidence>
<feature type="domain" description="G-patch" evidence="3">
    <location>
        <begin position="60"/>
        <end position="106"/>
    </location>
</feature>
<dbReference type="GO" id="GO:0005634">
    <property type="term" value="C:nucleus"/>
    <property type="evidence" value="ECO:0007669"/>
    <property type="project" value="UniProtKB-SubCell"/>
</dbReference>
<dbReference type="GeneID" id="108019193"/>
<dbReference type="Gene3D" id="3.40.50.12760">
    <property type="match status" value="1"/>
</dbReference>
<evidence type="ECO:0000256" key="2">
    <source>
        <dbReference type="SAM" id="MobiDB-lite"/>
    </source>
</evidence>
<dbReference type="Proteomes" id="UP001652628">
    <property type="component" value="Chromosome X"/>
</dbReference>
<evidence type="ECO:0000259" key="3">
    <source>
        <dbReference type="PROSITE" id="PS50174"/>
    </source>
</evidence>
<dbReference type="InterPro" id="IPR029063">
    <property type="entry name" value="SAM-dependent_MTases_sf"/>
</dbReference>
<dbReference type="PROSITE" id="PS50174">
    <property type="entry name" value="G_PATCH"/>
    <property type="match status" value="1"/>
</dbReference>
<name>A0AB39ZUN0_DROSZ</name>
<dbReference type="InterPro" id="IPR025816">
    <property type="entry name" value="RrmJ-type_MeTrfase"/>
</dbReference>
<dbReference type="PROSITE" id="PS51613">
    <property type="entry name" value="SAM_MT_RRMJ"/>
    <property type="match status" value="1"/>
</dbReference>
<keyword evidence="1" id="KW-0949">S-adenosyl-L-methionine</keyword>
<dbReference type="GO" id="GO:0004483">
    <property type="term" value="F:methyltransferase cap1 activity"/>
    <property type="evidence" value="ECO:0007669"/>
    <property type="project" value="UniProtKB-UniRule"/>
</dbReference>
<keyword evidence="1" id="KW-0506">mRNA capping</keyword>
<comment type="function">
    <text evidence="1">S-adenosyl-L-methionine-dependent methyltransferase that mediates RNA cap1 2'-O-ribose methylation to the 5'-cap structure of RNAs. Methylates the ribose of the first nucleotide of a m(7)GpppG-capped mRNA to produce m(7)GpppNmp (cap1).</text>
</comment>
<dbReference type="GO" id="GO:0006370">
    <property type="term" value="P:7-methylguanosine mRNA capping"/>
    <property type="evidence" value="ECO:0007669"/>
    <property type="project" value="UniProtKB-UniRule"/>
</dbReference>
<dbReference type="Pfam" id="PF01585">
    <property type="entry name" value="G-patch"/>
    <property type="match status" value="1"/>
</dbReference>
<dbReference type="PANTHER" id="PTHR16121:SF0">
    <property type="entry name" value="CAP-SPECIFIC MRNA (NUCLEOSIDE-2'-O-)-METHYLTRANSFERASE 1"/>
    <property type="match status" value="1"/>
</dbReference>
<comment type="catalytic activity">
    <reaction evidence="1">
        <text>a 5'-end (N(7)-methyl 5'-triphosphoguanosine)-ribonucleoside in mRNA + S-adenosyl-L-methionine = a 5'-end (N(7)-methyl 5'-triphosphoguanosine)-(2'-O-methyl-ribonucleoside) in mRNA + S-adenosyl-L-homocysteine + H(+)</text>
        <dbReference type="Rhea" id="RHEA:67020"/>
        <dbReference type="Rhea" id="RHEA-COMP:17167"/>
        <dbReference type="Rhea" id="RHEA-COMP:17168"/>
        <dbReference type="ChEBI" id="CHEBI:15378"/>
        <dbReference type="ChEBI" id="CHEBI:57856"/>
        <dbReference type="ChEBI" id="CHEBI:59789"/>
        <dbReference type="ChEBI" id="CHEBI:156461"/>
        <dbReference type="ChEBI" id="CHEBI:167609"/>
        <dbReference type="EC" id="2.1.1.57"/>
    </reaction>
</comment>
<sequence length="825" mass="94815">MYFSHPSINKVLQISRRIPKSQSPVQIPDPSEQCKMDEPSDDENSEPTPKKIKREWVKSYSNKAMEMMKKMGYENDKGLGKSNQGRLEPVIAVQQDGRRGFGLKLDTVQFSAGQWDPACEELEIPEPVLWLHNPGGGADSYSLDQLMGHVVTGPKKLTLDEETRYCDPATLHHILNAKTVFDDLNDSEKRRARSRCNPFETIRSSIFLNRAAVKMANIDSMCDFMFTNPRDLDGQSLVAADELLYFTDMCAGPGGFSEYVLYRKSWEAKGFGFTLRGANDFKLEKFFAASPESFDTFYGVKEDGNIFDESNQDSLNEYIRLHTPQGVHFAMADGGFSVEGQENIQEILSKQLYLCQFLTALKILRQNGSFVCKVFDLFTPFSVGLVYLMYKCFHQIAIIKPNSSRPANSERYLVCKYKRSDTETAAIIAYLNAVNLMLSEESHQEDSQNDVLEIFDANELAEDEDFLRYVIDSNNAIGRKQIVGLRKIAAFAQNPELKEAKQSEVRQECLKRWGLPDKLRQAPEIKPTDRLLEELLGDWASDRSWLNLTAAEMNGVPNLNMAVKNVADWYFVPVGREETNINACTLFLCKSRGNLLRYTEHKKWELVETAFEVQPRSIFFGQIVYEFYGEGRTIQRVAALHIIDGICLGGIDIRRRPFRERVSMCDKFARSLNKPHRKERTFGALRSKPFFRLRDMGSFFADMRHYVLKDNSQRFGYALDDNKFFVPGGILMFCELTTNYVSAHSRSRGQLYYFNVTNKESYYKEQIPSKKAAEIFASFRYSYSRRLLWKWTDLRQVEELATEDNPKILFRSDFIKFIADKLGHS</sequence>
<evidence type="ECO:0000256" key="1">
    <source>
        <dbReference type="RuleBase" id="RU368012"/>
    </source>
</evidence>
<dbReference type="InterPro" id="IPR000467">
    <property type="entry name" value="G_patch_dom"/>
</dbReference>
<keyword evidence="5" id="KW-1185">Reference proteome</keyword>
<gene>
    <name evidence="6" type="primary">Cmtr1</name>
</gene>
<dbReference type="GO" id="GO:0032259">
    <property type="term" value="P:methylation"/>
    <property type="evidence" value="ECO:0007669"/>
    <property type="project" value="UniProtKB-KW"/>
</dbReference>
<dbReference type="InterPro" id="IPR002877">
    <property type="entry name" value="RNA_MeTrfase_FtsJ_dom"/>
</dbReference>
<keyword evidence="1" id="KW-0489">Methyltransferase</keyword>
<dbReference type="AlphaFoldDB" id="A0AB39ZUN0"/>
<dbReference type="PANTHER" id="PTHR16121">
    <property type="entry name" value="CAP-SPECIFIC MRNA (NUCLEOSIDE-2'-O-)-METHYLTRANSFERASE 1-RELATED"/>
    <property type="match status" value="1"/>
</dbReference>
<dbReference type="GO" id="GO:0005737">
    <property type="term" value="C:cytoplasm"/>
    <property type="evidence" value="ECO:0007669"/>
    <property type="project" value="TreeGrafter"/>
</dbReference>
<keyword evidence="1" id="KW-0507">mRNA processing</keyword>
<dbReference type="GO" id="GO:0003676">
    <property type="term" value="F:nucleic acid binding"/>
    <property type="evidence" value="ECO:0007669"/>
    <property type="project" value="UniProtKB-UniRule"/>
</dbReference>
<dbReference type="SUPFAM" id="SSF53335">
    <property type="entry name" value="S-adenosyl-L-methionine-dependent methyltransferases"/>
    <property type="match status" value="1"/>
</dbReference>
<protein>
    <recommendedName>
        <fullName evidence="1">Cap-specific mRNA (nucleoside-2'-O-)-methyltransferase 1</fullName>
        <ecNumber evidence="1">2.1.1.57</ecNumber>
    </recommendedName>
    <alternativeName>
        <fullName evidence="1">Cap1 2'O-ribose methyltransferase 1</fullName>
    </alternativeName>
</protein>
<proteinExistence type="predicted"/>
<dbReference type="Pfam" id="PF01728">
    <property type="entry name" value="FtsJ"/>
    <property type="match status" value="1"/>
</dbReference>
<evidence type="ECO:0000259" key="4">
    <source>
        <dbReference type="PROSITE" id="PS51613"/>
    </source>
</evidence>
<evidence type="ECO:0000313" key="6">
    <source>
        <dbReference type="RefSeq" id="XP_016942456.3"/>
    </source>
</evidence>
<dbReference type="GO" id="GO:0016556">
    <property type="term" value="P:mRNA modification"/>
    <property type="evidence" value="ECO:0007669"/>
    <property type="project" value="UniProtKB-UniRule"/>
</dbReference>
<dbReference type="SMART" id="SM00443">
    <property type="entry name" value="G_patch"/>
    <property type="match status" value="1"/>
</dbReference>